<evidence type="ECO:0000313" key="7">
    <source>
        <dbReference type="Proteomes" id="UP000234855"/>
    </source>
</evidence>
<dbReference type="RefSeq" id="WP_101625438.1">
    <property type="nucleotide sequence ID" value="NZ_CP071591.1"/>
</dbReference>
<dbReference type="SUPFAM" id="SSF53822">
    <property type="entry name" value="Periplasmic binding protein-like I"/>
    <property type="match status" value="1"/>
</dbReference>
<dbReference type="InterPro" id="IPR046335">
    <property type="entry name" value="LacI/GalR-like_sensor"/>
</dbReference>
<dbReference type="CDD" id="cd06267">
    <property type="entry name" value="PBP1_LacI_sugar_binding-like"/>
    <property type="match status" value="1"/>
</dbReference>
<dbReference type="Proteomes" id="UP000663067">
    <property type="component" value="Chromosome"/>
</dbReference>
<keyword evidence="1" id="KW-0805">Transcription regulation</keyword>
<feature type="domain" description="HTH lacI-type" evidence="4">
    <location>
        <begin position="6"/>
        <end position="59"/>
    </location>
</feature>
<organism evidence="5 7">
    <name type="scientific">Bifidobacterium imperatoris</name>
    <dbReference type="NCBI Taxonomy" id="2020965"/>
    <lineage>
        <taxon>Bacteria</taxon>
        <taxon>Bacillati</taxon>
        <taxon>Actinomycetota</taxon>
        <taxon>Actinomycetes</taxon>
        <taxon>Bifidobacteriales</taxon>
        <taxon>Bifidobacteriaceae</taxon>
        <taxon>Bifidobacterium</taxon>
    </lineage>
</organism>
<dbReference type="InterPro" id="IPR010982">
    <property type="entry name" value="Lambda_DNA-bd_dom_sf"/>
</dbReference>
<gene>
    <name evidence="6" type="ORF">BLI708_00865</name>
    <name evidence="5" type="ORF">Tam1G_0641</name>
</gene>
<evidence type="ECO:0000259" key="4">
    <source>
        <dbReference type="PROSITE" id="PS50932"/>
    </source>
</evidence>
<reference evidence="6 8" key="2">
    <citation type="submission" date="2021-03" db="EMBL/GenBank/DDBJ databases">
        <title>Genome sequencing of Bifidobacterium imperatoris JCM 32708.</title>
        <authorList>
            <person name="Kim J."/>
        </authorList>
    </citation>
    <scope>NUCLEOTIDE SEQUENCE [LARGE SCALE GENOMIC DNA]</scope>
    <source>
        <strain evidence="6 8">JCM 32708</strain>
    </source>
</reference>
<evidence type="ECO:0000256" key="1">
    <source>
        <dbReference type="ARBA" id="ARBA00023015"/>
    </source>
</evidence>
<dbReference type="Gene3D" id="3.40.50.2300">
    <property type="match status" value="2"/>
</dbReference>
<name>A0A2N5ITQ8_9BIFI</name>
<dbReference type="Pfam" id="PF13377">
    <property type="entry name" value="Peripla_BP_3"/>
    <property type="match status" value="1"/>
</dbReference>
<protein>
    <submittedName>
        <fullName evidence="5 6">Transcriptional regulator</fullName>
    </submittedName>
</protein>
<dbReference type="Proteomes" id="UP000234855">
    <property type="component" value="Unassembled WGS sequence"/>
</dbReference>
<proteinExistence type="predicted"/>
<evidence type="ECO:0000313" key="5">
    <source>
        <dbReference type="EMBL" id="PLS25321.1"/>
    </source>
</evidence>
<evidence type="ECO:0000313" key="6">
    <source>
        <dbReference type="EMBL" id="QSY57918.1"/>
    </source>
</evidence>
<dbReference type="SUPFAM" id="SSF47413">
    <property type="entry name" value="lambda repressor-like DNA-binding domains"/>
    <property type="match status" value="1"/>
</dbReference>
<dbReference type="EMBL" id="NMWV01000007">
    <property type="protein sequence ID" value="PLS25321.1"/>
    <property type="molecule type" value="Genomic_DNA"/>
</dbReference>
<dbReference type="GO" id="GO:0003700">
    <property type="term" value="F:DNA-binding transcription factor activity"/>
    <property type="evidence" value="ECO:0007669"/>
    <property type="project" value="TreeGrafter"/>
</dbReference>
<reference evidence="5 7" key="1">
    <citation type="submission" date="2017-07" db="EMBL/GenBank/DDBJ databases">
        <title>Bifidobacterium novel species.</title>
        <authorList>
            <person name="Lugli G.A."/>
            <person name="Milani C."/>
            <person name="Duranti S."/>
            <person name="Mangifesta M."/>
        </authorList>
    </citation>
    <scope>NUCLEOTIDE SEQUENCE [LARGE SCALE GENOMIC DNA]</scope>
    <source>
        <strain evidence="5 7">45</strain>
    </source>
</reference>
<accession>A0A2N5ITQ8</accession>
<keyword evidence="8" id="KW-1185">Reference proteome</keyword>
<dbReference type="Pfam" id="PF00356">
    <property type="entry name" value="LacI"/>
    <property type="match status" value="1"/>
</dbReference>
<dbReference type="EMBL" id="CP071591">
    <property type="protein sequence ID" value="QSY57918.1"/>
    <property type="molecule type" value="Genomic_DNA"/>
</dbReference>
<dbReference type="InterPro" id="IPR028082">
    <property type="entry name" value="Peripla_BP_I"/>
</dbReference>
<dbReference type="Gene3D" id="1.10.260.40">
    <property type="entry name" value="lambda repressor-like DNA-binding domains"/>
    <property type="match status" value="1"/>
</dbReference>
<keyword evidence="2 6" id="KW-0238">DNA-binding</keyword>
<dbReference type="PROSITE" id="PS50932">
    <property type="entry name" value="HTH_LACI_2"/>
    <property type="match status" value="1"/>
</dbReference>
<sequence length="333" mass="35678">MEKETVTIRDVAKLAGVAVSTASRALGNGSASAKTRLKVQEAAEALHFVPNQAAKQLTSGKSNIIAIVVPENPDFVFRDAFVSGMVSQLATSFTAAHLLPFLVLTKPHDAHGFAEILKSSGAAGIVMVSFHYSKSFADVLEQSGKLIVSIGQPDPSMHYPYVDVDNYQGGYDAMMLLRKLGRKHIAVIAGPTDMQASVLRTQGVRAALKTLKMEPIALVPGEYGTEHGENVMRQVLAEHPEVDGVFAQSDQIAVGALKALLATGKRVPEDVALIGFDDFHVAQAVSPSLTTFSQPLATMAKTATEMLCERLESGEWKRKAVVFPAPLVRRESA</sequence>
<dbReference type="AlphaFoldDB" id="A0A2N5ITQ8"/>
<dbReference type="GO" id="GO:0000976">
    <property type="term" value="F:transcription cis-regulatory region binding"/>
    <property type="evidence" value="ECO:0007669"/>
    <property type="project" value="TreeGrafter"/>
</dbReference>
<evidence type="ECO:0000313" key="8">
    <source>
        <dbReference type="Proteomes" id="UP000663067"/>
    </source>
</evidence>
<dbReference type="InterPro" id="IPR000843">
    <property type="entry name" value="HTH_LacI"/>
</dbReference>
<dbReference type="CDD" id="cd01392">
    <property type="entry name" value="HTH_LacI"/>
    <property type="match status" value="1"/>
</dbReference>
<evidence type="ECO:0000256" key="2">
    <source>
        <dbReference type="ARBA" id="ARBA00023125"/>
    </source>
</evidence>
<dbReference type="SMART" id="SM00354">
    <property type="entry name" value="HTH_LACI"/>
    <property type="match status" value="1"/>
</dbReference>
<dbReference type="PANTHER" id="PTHR30146:SF109">
    <property type="entry name" value="HTH-TYPE TRANSCRIPTIONAL REGULATOR GALS"/>
    <property type="match status" value="1"/>
</dbReference>
<evidence type="ECO:0000256" key="3">
    <source>
        <dbReference type="ARBA" id="ARBA00023163"/>
    </source>
</evidence>
<keyword evidence="3" id="KW-0804">Transcription</keyword>
<dbReference type="PANTHER" id="PTHR30146">
    <property type="entry name" value="LACI-RELATED TRANSCRIPTIONAL REPRESSOR"/>
    <property type="match status" value="1"/>
</dbReference>